<feature type="domain" description="TACO1/YebC-like second and third" evidence="7">
    <location>
        <begin position="82"/>
        <end position="238"/>
    </location>
</feature>
<dbReference type="FunFam" id="1.10.10.200:FF:000001">
    <property type="entry name" value="Probable transcriptional regulatory protein YebC"/>
    <property type="match status" value="1"/>
</dbReference>
<accession>A0A1W1X078</accession>
<evidence type="ECO:0000313" key="10">
    <source>
        <dbReference type="Proteomes" id="UP000192783"/>
    </source>
</evidence>
<dbReference type="NCBIfam" id="NF001030">
    <property type="entry name" value="PRK00110.1"/>
    <property type="match status" value="1"/>
</dbReference>
<proteinExistence type="inferred from homology"/>
<dbReference type="EMBL" id="FWXF01000001">
    <property type="protein sequence ID" value="SMC16791.1"/>
    <property type="molecule type" value="Genomic_DNA"/>
</dbReference>
<evidence type="ECO:0000256" key="4">
    <source>
        <dbReference type="ARBA" id="ARBA00023125"/>
    </source>
</evidence>
<dbReference type="InterPro" id="IPR002876">
    <property type="entry name" value="Transcrip_reg_TACO1-like"/>
</dbReference>
<evidence type="ECO:0000313" key="9">
    <source>
        <dbReference type="EMBL" id="SMC16791.1"/>
    </source>
</evidence>
<keyword evidence="2 6" id="KW-0963">Cytoplasm</keyword>
<reference evidence="9 10" key="1">
    <citation type="submission" date="2017-04" db="EMBL/GenBank/DDBJ databases">
        <authorList>
            <person name="Afonso C.L."/>
            <person name="Miller P.J."/>
            <person name="Scott M.A."/>
            <person name="Spackman E."/>
            <person name="Goraichik I."/>
            <person name="Dimitrov K.M."/>
            <person name="Suarez D.L."/>
            <person name="Swayne D.E."/>
        </authorList>
    </citation>
    <scope>NUCLEOTIDE SEQUENCE [LARGE SCALE GENOMIC DNA]</scope>
    <source>
        <strain evidence="9 10">DSM 13146</strain>
    </source>
</reference>
<evidence type="ECO:0000256" key="1">
    <source>
        <dbReference type="ARBA" id="ARBA00008724"/>
    </source>
</evidence>
<evidence type="ECO:0000259" key="8">
    <source>
        <dbReference type="Pfam" id="PF20772"/>
    </source>
</evidence>
<dbReference type="PANTHER" id="PTHR12532:SF6">
    <property type="entry name" value="TRANSCRIPTIONAL REGULATORY PROTEIN YEBC-RELATED"/>
    <property type="match status" value="1"/>
</dbReference>
<comment type="similarity">
    <text evidence="1 6">Belongs to the TACO1 family.</text>
</comment>
<keyword evidence="5 6" id="KW-0804">Transcription</keyword>
<dbReference type="NCBIfam" id="TIGR01033">
    <property type="entry name" value="YebC/PmpR family DNA-binding transcriptional regulator"/>
    <property type="match status" value="1"/>
</dbReference>
<keyword evidence="4 6" id="KW-0238">DNA-binding</keyword>
<dbReference type="InterPro" id="IPR029072">
    <property type="entry name" value="YebC-like"/>
</dbReference>
<dbReference type="InterPro" id="IPR049083">
    <property type="entry name" value="TACO1_YebC_N"/>
</dbReference>
<dbReference type="InterPro" id="IPR017856">
    <property type="entry name" value="Integrase-like_N"/>
</dbReference>
<organism evidence="9 10">
    <name type="scientific">Desulfacinum hydrothermale DSM 13146</name>
    <dbReference type="NCBI Taxonomy" id="1121390"/>
    <lineage>
        <taxon>Bacteria</taxon>
        <taxon>Pseudomonadati</taxon>
        <taxon>Thermodesulfobacteriota</taxon>
        <taxon>Syntrophobacteria</taxon>
        <taxon>Syntrophobacterales</taxon>
        <taxon>Syntrophobacteraceae</taxon>
        <taxon>Desulfacinum</taxon>
    </lineage>
</organism>
<dbReference type="STRING" id="1121390.SAMN02746041_00173"/>
<dbReference type="Gene3D" id="1.10.10.200">
    <property type="match status" value="1"/>
</dbReference>
<dbReference type="PANTHER" id="PTHR12532">
    <property type="entry name" value="TRANSLATIONAL ACTIVATOR OF CYTOCHROME C OXIDASE 1"/>
    <property type="match status" value="1"/>
</dbReference>
<dbReference type="FunFam" id="3.30.70.980:FF:000002">
    <property type="entry name" value="Probable transcriptional regulatory protein YebC"/>
    <property type="match status" value="1"/>
</dbReference>
<dbReference type="OrthoDB" id="9781053at2"/>
<dbReference type="Gene3D" id="3.30.70.980">
    <property type="match status" value="2"/>
</dbReference>
<evidence type="ECO:0000259" key="7">
    <source>
        <dbReference type="Pfam" id="PF01709"/>
    </source>
</evidence>
<evidence type="ECO:0000256" key="5">
    <source>
        <dbReference type="ARBA" id="ARBA00023163"/>
    </source>
</evidence>
<name>A0A1W1X078_9BACT</name>
<dbReference type="GO" id="GO:0005829">
    <property type="term" value="C:cytosol"/>
    <property type="evidence" value="ECO:0007669"/>
    <property type="project" value="TreeGrafter"/>
</dbReference>
<dbReference type="Proteomes" id="UP000192783">
    <property type="component" value="Unassembled WGS sequence"/>
</dbReference>
<dbReference type="Pfam" id="PF20772">
    <property type="entry name" value="TACO1_YebC_N"/>
    <property type="match status" value="1"/>
</dbReference>
<dbReference type="AlphaFoldDB" id="A0A1W1X078"/>
<dbReference type="InterPro" id="IPR048300">
    <property type="entry name" value="TACO1_YebC-like_2nd/3rd_dom"/>
</dbReference>
<sequence>MSGHSKWSTIRHKKAAQDAKRGKIFTKLIKEVTVAARMGGGDPEANPRLRAAIAAAKAENMPKENIERAIKKGTGELEGVAYEEVIYEGYGPGGVAILVEAMTDNRNRAASEVRHIFTKNGGSLGEAGCVAWMFDKHGLIVFSKDKVSEEEVMEVALEAGAEDIRDQDDQFEVVTTVGDFEKVKAAFDEQGLAYEMAEVTMVPQTTVRIEDEKTAQQLLRLIDMLEDNDDVQHAYANFDIPDEILNSVA</sequence>
<gene>
    <name evidence="9" type="ORF">SAMN02746041_00173</name>
</gene>
<comment type="subcellular location">
    <subcellularLocation>
        <location evidence="6">Cytoplasm</location>
    </subcellularLocation>
</comment>
<evidence type="ECO:0000256" key="6">
    <source>
        <dbReference type="HAMAP-Rule" id="MF_00693"/>
    </source>
</evidence>
<dbReference type="HAMAP" id="MF_00693">
    <property type="entry name" value="Transcrip_reg_TACO1"/>
    <property type="match status" value="1"/>
</dbReference>
<protein>
    <recommendedName>
        <fullName evidence="6">Probable transcriptional regulatory protein SAMN02746041_00173</fullName>
    </recommendedName>
</protein>
<keyword evidence="10" id="KW-1185">Reference proteome</keyword>
<dbReference type="InterPro" id="IPR026564">
    <property type="entry name" value="Transcrip_reg_TACO1-like_dom3"/>
</dbReference>
<dbReference type="GO" id="GO:0003677">
    <property type="term" value="F:DNA binding"/>
    <property type="evidence" value="ECO:0007669"/>
    <property type="project" value="UniProtKB-UniRule"/>
</dbReference>
<evidence type="ECO:0000256" key="3">
    <source>
        <dbReference type="ARBA" id="ARBA00023015"/>
    </source>
</evidence>
<keyword evidence="3 6" id="KW-0805">Transcription regulation</keyword>
<dbReference type="NCBIfam" id="NF009044">
    <property type="entry name" value="PRK12378.1"/>
    <property type="match status" value="1"/>
</dbReference>
<dbReference type="GO" id="GO:0006355">
    <property type="term" value="P:regulation of DNA-templated transcription"/>
    <property type="evidence" value="ECO:0007669"/>
    <property type="project" value="UniProtKB-UniRule"/>
</dbReference>
<dbReference type="Pfam" id="PF01709">
    <property type="entry name" value="Transcrip_reg"/>
    <property type="match status" value="1"/>
</dbReference>
<dbReference type="RefSeq" id="WP_084055652.1">
    <property type="nucleotide sequence ID" value="NZ_FWXF01000001.1"/>
</dbReference>
<evidence type="ECO:0000256" key="2">
    <source>
        <dbReference type="ARBA" id="ARBA00022490"/>
    </source>
</evidence>
<dbReference type="SUPFAM" id="SSF75625">
    <property type="entry name" value="YebC-like"/>
    <property type="match status" value="1"/>
</dbReference>
<feature type="domain" description="TACO1/YebC-like N-terminal" evidence="8">
    <location>
        <begin position="5"/>
        <end position="76"/>
    </location>
</feature>